<organism evidence="4 5">
    <name type="scientific">Heligmosomoides polygyrus</name>
    <name type="common">Parasitic roundworm</name>
    <dbReference type="NCBI Taxonomy" id="6339"/>
    <lineage>
        <taxon>Eukaryota</taxon>
        <taxon>Metazoa</taxon>
        <taxon>Ecdysozoa</taxon>
        <taxon>Nematoda</taxon>
        <taxon>Chromadorea</taxon>
        <taxon>Rhabditida</taxon>
        <taxon>Rhabditina</taxon>
        <taxon>Rhabditomorpha</taxon>
        <taxon>Strongyloidea</taxon>
        <taxon>Heligmosomidae</taxon>
        <taxon>Heligmosomoides</taxon>
    </lineage>
</organism>
<dbReference type="Pfam" id="PF03372">
    <property type="entry name" value="Exo_endo_phos"/>
    <property type="match status" value="1"/>
</dbReference>
<reference evidence="5" key="2">
    <citation type="submission" date="2019-09" db="UniProtKB">
        <authorList>
            <consortium name="WormBaseParasite"/>
        </authorList>
    </citation>
    <scope>IDENTIFICATION</scope>
</reference>
<evidence type="ECO:0000256" key="1">
    <source>
        <dbReference type="SAM" id="MobiDB-lite"/>
    </source>
</evidence>
<feature type="region of interest" description="Disordered" evidence="1">
    <location>
        <begin position="1"/>
        <end position="30"/>
    </location>
</feature>
<dbReference type="Proteomes" id="UP000050761">
    <property type="component" value="Unassembled WGS sequence"/>
</dbReference>
<dbReference type="SUPFAM" id="SSF56219">
    <property type="entry name" value="DNase I-like"/>
    <property type="match status" value="1"/>
</dbReference>
<dbReference type="Gene3D" id="3.60.10.10">
    <property type="entry name" value="Endonuclease/exonuclease/phosphatase"/>
    <property type="match status" value="1"/>
</dbReference>
<evidence type="ECO:0000313" key="5">
    <source>
        <dbReference type="WBParaSite" id="HPBE_0000585001-mRNA-1"/>
    </source>
</evidence>
<name>A0A183FGP6_HELPZ</name>
<dbReference type="GO" id="GO:0003824">
    <property type="term" value="F:catalytic activity"/>
    <property type="evidence" value="ECO:0007669"/>
    <property type="project" value="InterPro"/>
</dbReference>
<reference evidence="3 4" key="1">
    <citation type="submission" date="2018-11" db="EMBL/GenBank/DDBJ databases">
        <authorList>
            <consortium name="Pathogen Informatics"/>
        </authorList>
    </citation>
    <scope>NUCLEOTIDE SEQUENCE [LARGE SCALE GENOMIC DNA]</scope>
</reference>
<dbReference type="OrthoDB" id="418748at2759"/>
<proteinExistence type="predicted"/>
<dbReference type="AlphaFoldDB" id="A0A183FGP6"/>
<accession>A0A3P7Y5F1</accession>
<evidence type="ECO:0000313" key="4">
    <source>
        <dbReference type="Proteomes" id="UP000050761"/>
    </source>
</evidence>
<accession>A0A183FGP6</accession>
<evidence type="ECO:0000313" key="3">
    <source>
        <dbReference type="EMBL" id="VDO66034.1"/>
    </source>
</evidence>
<dbReference type="EMBL" id="UZAH01025552">
    <property type="protein sequence ID" value="VDO66034.1"/>
    <property type="molecule type" value="Genomic_DNA"/>
</dbReference>
<sequence length="363" mass="40423">MSSAGADAHSQSPASVESMRGSLMRGRHRGATELVRKSRNVSRTRVATLNVGTLTGRSCELVEALERRRVDFCAVQETRWSCRKSRDIGRGFKAVLCGSPRTTSGVGIIVSERFRDSIVSVERFDDRLMKIVVAAKERLYHFFSAYAPQTGCSDQAKDEFWNLLDEKTAEVPSKDVIIVAGDLNGHVGAAKDGYSCHGGFGYGSRNPDGSDRILVTDAKIVPYETVGPQHRPLICTLKIASPRLKQVERCGAARIKWWRMREKEAAVISRVRLPTVTTVEETWKKTTDAIRQAAQSELGITKPGRPKVDKQAWPWTDDVKAKVREKKALYHVFLGIKTADNWRKYQEAKKAAKRAVAIAKATH</sequence>
<feature type="compositionally biased region" description="Polar residues" evidence="1">
    <location>
        <begin position="1"/>
        <end position="15"/>
    </location>
</feature>
<dbReference type="WBParaSite" id="HPBE_0000585001-mRNA-1">
    <property type="protein sequence ID" value="HPBE_0000585001-mRNA-1"/>
    <property type="gene ID" value="HPBE_0000585001"/>
</dbReference>
<dbReference type="PANTHER" id="PTHR23227">
    <property type="entry name" value="BUCENTAUR RELATED"/>
    <property type="match status" value="1"/>
</dbReference>
<dbReference type="CDD" id="cd09076">
    <property type="entry name" value="L1-EN"/>
    <property type="match status" value="1"/>
</dbReference>
<gene>
    <name evidence="3" type="ORF">HPBE_LOCUS5851</name>
</gene>
<dbReference type="InterPro" id="IPR036691">
    <property type="entry name" value="Endo/exonu/phosph_ase_sf"/>
</dbReference>
<keyword evidence="4" id="KW-1185">Reference proteome</keyword>
<feature type="domain" description="Endonuclease/exonuclease/phosphatase" evidence="2">
    <location>
        <begin position="47"/>
        <end position="187"/>
    </location>
</feature>
<dbReference type="InterPro" id="IPR027124">
    <property type="entry name" value="Swc5/CFDP1/2"/>
</dbReference>
<protein>
    <submittedName>
        <fullName evidence="5">Endo/exonuclease/phosphatase domain-containing protein</fullName>
    </submittedName>
</protein>
<evidence type="ECO:0000259" key="2">
    <source>
        <dbReference type="Pfam" id="PF03372"/>
    </source>
</evidence>
<dbReference type="InterPro" id="IPR005135">
    <property type="entry name" value="Endo/exonuclease/phosphatase"/>
</dbReference>
<dbReference type="PANTHER" id="PTHR23227:SF67">
    <property type="entry name" value="CRANIOFACIAL DEVELOPMENT PROTEIN 2-LIKE"/>
    <property type="match status" value="1"/>
</dbReference>